<dbReference type="Proteomes" id="UP001438707">
    <property type="component" value="Unassembled WGS sequence"/>
</dbReference>
<evidence type="ECO:0000313" key="2">
    <source>
        <dbReference type="Proteomes" id="UP001438707"/>
    </source>
</evidence>
<dbReference type="AlphaFoldDB" id="A0AAW1Q796"/>
<accession>A0AAW1Q796</accession>
<name>A0AAW1Q796_9CHLO</name>
<keyword evidence="2" id="KW-1185">Reference proteome</keyword>
<sequence>MATKGSNNVTANKGSFQIVDVGQFIRFSDGSKLSAAKTETGSASVSGANPTDVGQYRLYETGGTLYLCLKDLTAPNPLGDSNLAGYRIMSTLGSS</sequence>
<comment type="caution">
    <text evidence="1">The sequence shown here is derived from an EMBL/GenBank/DDBJ whole genome shotgun (WGS) entry which is preliminary data.</text>
</comment>
<evidence type="ECO:0000313" key="1">
    <source>
        <dbReference type="EMBL" id="KAK9816164.1"/>
    </source>
</evidence>
<reference evidence="1 2" key="1">
    <citation type="journal article" date="2024" name="Nat. Commun.">
        <title>Phylogenomics reveals the evolutionary origins of lichenization in chlorophyte algae.</title>
        <authorList>
            <person name="Puginier C."/>
            <person name="Libourel C."/>
            <person name="Otte J."/>
            <person name="Skaloud P."/>
            <person name="Haon M."/>
            <person name="Grisel S."/>
            <person name="Petersen M."/>
            <person name="Berrin J.G."/>
            <person name="Delaux P.M."/>
            <person name="Dal Grande F."/>
            <person name="Keller J."/>
        </authorList>
    </citation>
    <scope>NUCLEOTIDE SEQUENCE [LARGE SCALE GENOMIC DNA]</scope>
    <source>
        <strain evidence="1 2">SAG 2145</strain>
    </source>
</reference>
<gene>
    <name evidence="1" type="ORF">WJX74_010404</name>
</gene>
<proteinExistence type="predicted"/>
<dbReference type="EMBL" id="JALJOS010000091">
    <property type="protein sequence ID" value="KAK9816164.1"/>
    <property type="molecule type" value="Genomic_DNA"/>
</dbReference>
<organism evidence="1 2">
    <name type="scientific">Apatococcus lobatus</name>
    <dbReference type="NCBI Taxonomy" id="904363"/>
    <lineage>
        <taxon>Eukaryota</taxon>
        <taxon>Viridiplantae</taxon>
        <taxon>Chlorophyta</taxon>
        <taxon>core chlorophytes</taxon>
        <taxon>Trebouxiophyceae</taxon>
        <taxon>Chlorellales</taxon>
        <taxon>Chlorellaceae</taxon>
        <taxon>Apatococcus</taxon>
    </lineage>
</organism>
<protein>
    <submittedName>
        <fullName evidence="1">Uncharacterized protein</fullName>
    </submittedName>
</protein>